<evidence type="ECO:0000313" key="1">
    <source>
        <dbReference type="EMBL" id="KAF7369023.1"/>
    </source>
</evidence>
<comment type="caution">
    <text evidence="1">The sequence shown here is derived from an EMBL/GenBank/DDBJ whole genome shotgun (WGS) entry which is preliminary data.</text>
</comment>
<dbReference type="EMBL" id="JACAZI010000002">
    <property type="protein sequence ID" value="KAF7369023.1"/>
    <property type="molecule type" value="Genomic_DNA"/>
</dbReference>
<dbReference type="OrthoDB" id="2135762at2759"/>
<gene>
    <name evidence="1" type="ORF">MVEN_00229100</name>
</gene>
<reference evidence="1" key="1">
    <citation type="submission" date="2020-05" db="EMBL/GenBank/DDBJ databases">
        <title>Mycena genomes resolve the evolution of fungal bioluminescence.</title>
        <authorList>
            <person name="Tsai I.J."/>
        </authorList>
    </citation>
    <scope>NUCLEOTIDE SEQUENCE</scope>
    <source>
        <strain evidence="1">CCC161011</strain>
    </source>
</reference>
<proteinExistence type="predicted"/>
<name>A0A8H6YYV4_9AGAR</name>
<dbReference type="Proteomes" id="UP000620124">
    <property type="component" value="Unassembled WGS sequence"/>
</dbReference>
<keyword evidence="2" id="KW-1185">Reference proteome</keyword>
<evidence type="ECO:0000313" key="2">
    <source>
        <dbReference type="Proteomes" id="UP000620124"/>
    </source>
</evidence>
<dbReference type="AlphaFoldDB" id="A0A8H6YYV4"/>
<accession>A0A8H6YYV4</accession>
<sequence>MDATLTLQPHEQDAEPFDEALDRALAGNRLGWHKKIAAERRETLVNLEGILQELSLEHEALGANLNVEALLSPEPESLSDGPELDIDDKIARQIFAVTGELFQVGVRVHPYSTPNRLFRANKNDLSALKL</sequence>
<organism evidence="1 2">
    <name type="scientific">Mycena venus</name>
    <dbReference type="NCBI Taxonomy" id="2733690"/>
    <lineage>
        <taxon>Eukaryota</taxon>
        <taxon>Fungi</taxon>
        <taxon>Dikarya</taxon>
        <taxon>Basidiomycota</taxon>
        <taxon>Agaricomycotina</taxon>
        <taxon>Agaricomycetes</taxon>
        <taxon>Agaricomycetidae</taxon>
        <taxon>Agaricales</taxon>
        <taxon>Marasmiineae</taxon>
        <taxon>Mycenaceae</taxon>
        <taxon>Mycena</taxon>
    </lineage>
</organism>
<protein>
    <submittedName>
        <fullName evidence="1">Uncharacterized protein</fullName>
    </submittedName>
</protein>